<comment type="caution">
    <text evidence="3">The sequence shown here is derived from an EMBL/GenBank/DDBJ whole genome shotgun (WGS) entry which is preliminary data.</text>
</comment>
<keyword evidence="1" id="KW-1133">Transmembrane helix</keyword>
<feature type="transmembrane region" description="Helical" evidence="1">
    <location>
        <begin position="167"/>
        <end position="189"/>
    </location>
</feature>
<dbReference type="Proteomes" id="UP001381693">
    <property type="component" value="Unassembled WGS sequence"/>
</dbReference>
<organism evidence="3 4">
    <name type="scientific">Halocaridina rubra</name>
    <name type="common">Hawaiian red shrimp</name>
    <dbReference type="NCBI Taxonomy" id="373956"/>
    <lineage>
        <taxon>Eukaryota</taxon>
        <taxon>Metazoa</taxon>
        <taxon>Ecdysozoa</taxon>
        <taxon>Arthropoda</taxon>
        <taxon>Crustacea</taxon>
        <taxon>Multicrustacea</taxon>
        <taxon>Malacostraca</taxon>
        <taxon>Eumalacostraca</taxon>
        <taxon>Eucarida</taxon>
        <taxon>Decapoda</taxon>
        <taxon>Pleocyemata</taxon>
        <taxon>Caridea</taxon>
        <taxon>Atyoidea</taxon>
        <taxon>Atyidae</taxon>
        <taxon>Halocaridina</taxon>
    </lineage>
</organism>
<evidence type="ECO:0000259" key="2">
    <source>
        <dbReference type="SMART" id="SM00014"/>
    </source>
</evidence>
<dbReference type="CDD" id="cd03391">
    <property type="entry name" value="PAP2_containing_2_like"/>
    <property type="match status" value="1"/>
</dbReference>
<dbReference type="SUPFAM" id="SSF48317">
    <property type="entry name" value="Acid phosphatase/Vanadium-dependent haloperoxidase"/>
    <property type="match status" value="1"/>
</dbReference>
<protein>
    <submittedName>
        <fullName evidence="3">Catalytic activity protein</fullName>
    </submittedName>
</protein>
<dbReference type="PANTHER" id="PTHR14969">
    <property type="entry name" value="SPHINGOSINE-1-PHOSPHATE PHOSPHOHYDROLASE"/>
    <property type="match status" value="1"/>
</dbReference>
<keyword evidence="4" id="KW-1185">Reference proteome</keyword>
<feature type="transmembrane region" description="Helical" evidence="1">
    <location>
        <begin position="78"/>
        <end position="96"/>
    </location>
</feature>
<proteinExistence type="predicted"/>
<evidence type="ECO:0000313" key="3">
    <source>
        <dbReference type="EMBL" id="KAK7082634.1"/>
    </source>
</evidence>
<dbReference type="Pfam" id="PF01569">
    <property type="entry name" value="PAP2"/>
    <property type="match status" value="1"/>
</dbReference>
<reference evidence="3 4" key="1">
    <citation type="submission" date="2023-11" db="EMBL/GenBank/DDBJ databases">
        <title>Halocaridina rubra genome assembly.</title>
        <authorList>
            <person name="Smith C."/>
        </authorList>
    </citation>
    <scope>NUCLEOTIDE SEQUENCE [LARGE SCALE GENOMIC DNA]</scope>
    <source>
        <strain evidence="3">EP-1</strain>
        <tissue evidence="3">Whole</tissue>
    </source>
</reference>
<accession>A0AAN8XN88</accession>
<keyword evidence="1" id="KW-0812">Transmembrane</keyword>
<keyword evidence="1" id="KW-0472">Membrane</keyword>
<name>A0AAN8XN88_HALRR</name>
<dbReference type="GO" id="GO:0042392">
    <property type="term" value="F:sphingosine-1-phosphate phosphatase activity"/>
    <property type="evidence" value="ECO:0007669"/>
    <property type="project" value="TreeGrafter"/>
</dbReference>
<dbReference type="PANTHER" id="PTHR14969:SF13">
    <property type="entry name" value="AT30094P"/>
    <property type="match status" value="1"/>
</dbReference>
<dbReference type="AlphaFoldDB" id="A0AAN8XN88"/>
<dbReference type="InterPro" id="IPR036938">
    <property type="entry name" value="PAP2/HPO_sf"/>
</dbReference>
<feature type="transmembrane region" description="Helical" evidence="1">
    <location>
        <begin position="48"/>
        <end position="66"/>
    </location>
</feature>
<evidence type="ECO:0000256" key="1">
    <source>
        <dbReference type="SAM" id="Phobius"/>
    </source>
</evidence>
<gene>
    <name evidence="3" type="primary">PPAPDC2</name>
    <name evidence="3" type="ORF">SK128_005067</name>
</gene>
<sequence length="213" mass="24033">MGEKRTIPKPLRKALDWDVVTTDKFVKFVDKKYGPLCRYNGIMKGLEISCHGIPWLIGTGTFIFLIENSGFRQLMVNILIALVLDIIVVAVLKAVTRRRRPTDNKDDMFATIQMDKFSFPSGHSTRAVMLCVLLPLQYNLWILFTISLIAWGTAVSVSRVLLCRHHILDVAVGSIVGILEAFVMSLLWLSPESAQWLVNFFLDETQVGASYDV</sequence>
<dbReference type="Gene3D" id="1.20.144.10">
    <property type="entry name" value="Phosphatidic acid phosphatase type 2/haloperoxidase"/>
    <property type="match status" value="1"/>
</dbReference>
<dbReference type="EMBL" id="JAXCGZ010003938">
    <property type="protein sequence ID" value="KAK7082634.1"/>
    <property type="molecule type" value="Genomic_DNA"/>
</dbReference>
<dbReference type="SMART" id="SM00014">
    <property type="entry name" value="acidPPc"/>
    <property type="match status" value="1"/>
</dbReference>
<feature type="domain" description="Phosphatidic acid phosphatase type 2/haloperoxidase" evidence="2">
    <location>
        <begin position="73"/>
        <end position="185"/>
    </location>
</feature>
<dbReference type="InterPro" id="IPR000326">
    <property type="entry name" value="PAP2/HPO"/>
</dbReference>
<evidence type="ECO:0000313" key="4">
    <source>
        <dbReference type="Proteomes" id="UP001381693"/>
    </source>
</evidence>